<evidence type="ECO:0000256" key="2">
    <source>
        <dbReference type="ARBA" id="ARBA00022741"/>
    </source>
</evidence>
<evidence type="ECO:0000256" key="1">
    <source>
        <dbReference type="ARBA" id="ARBA00022448"/>
    </source>
</evidence>
<dbReference type="InterPro" id="IPR013563">
    <property type="entry name" value="Oligopep_ABC_C"/>
</dbReference>
<protein>
    <submittedName>
        <fullName evidence="6">ABC transporter ATP-binding protein</fullName>
    </submittedName>
</protein>
<dbReference type="SMART" id="SM00382">
    <property type="entry name" value="AAA"/>
    <property type="match status" value="1"/>
</dbReference>
<dbReference type="InterPro" id="IPR003439">
    <property type="entry name" value="ABC_transporter-like_ATP-bd"/>
</dbReference>
<dbReference type="InterPro" id="IPR027417">
    <property type="entry name" value="P-loop_NTPase"/>
</dbReference>
<dbReference type="RefSeq" id="WP_342373121.1">
    <property type="nucleotide sequence ID" value="NZ_CP115965.1"/>
</dbReference>
<gene>
    <name evidence="6" type="ORF">PCC79_04325</name>
</gene>
<dbReference type="NCBIfam" id="TIGR01727">
    <property type="entry name" value="oligo_HPY"/>
    <property type="match status" value="1"/>
</dbReference>
<dbReference type="InterPro" id="IPR017871">
    <property type="entry name" value="ABC_transporter-like_CS"/>
</dbReference>
<dbReference type="PANTHER" id="PTHR43230">
    <property type="entry name" value="ABC-TYPE DIPEPTIDE/OLIGOPEPTIDE TRANSPORT SYSTEM, ATPASE COMPONENT"/>
    <property type="match status" value="1"/>
</dbReference>
<dbReference type="PANTHER" id="PTHR43230:SF3">
    <property type="entry name" value="ABC-TYPE DIPEPTIDE_OLIGOPEPTIDE TRANSPORT SYSTEM, ATPASE COMPONENT"/>
    <property type="match status" value="1"/>
</dbReference>
<keyword evidence="7" id="KW-1185">Reference proteome</keyword>
<keyword evidence="3 6" id="KW-0067">ATP-binding</keyword>
<evidence type="ECO:0000313" key="7">
    <source>
        <dbReference type="Proteomes" id="UP001434337"/>
    </source>
</evidence>
<evidence type="ECO:0000256" key="3">
    <source>
        <dbReference type="ARBA" id="ARBA00022840"/>
    </source>
</evidence>
<dbReference type="CDD" id="cd03257">
    <property type="entry name" value="ABC_NikE_OppD_transporters"/>
    <property type="match status" value="1"/>
</dbReference>
<proteinExistence type="predicted"/>
<evidence type="ECO:0000256" key="4">
    <source>
        <dbReference type="SAM" id="MobiDB-lite"/>
    </source>
</evidence>
<dbReference type="GO" id="GO:0005524">
    <property type="term" value="F:ATP binding"/>
    <property type="evidence" value="ECO:0007669"/>
    <property type="project" value="UniProtKB-KW"/>
</dbReference>
<sequence length="343" mass="37691">MTRTTGSGPVLSADQLSIIFDGKDAAGHAVEVRACNKVSLDLHAGEIVALVGESGSGKTTLARAFARIFAPDEGEIRFHGERITGRPKRSFYRHVQLVYQDPFASLNSLKTIRHILGRTIRIHKPELTRSEVTAQILQLLEMVALTPAEDYIDRFPSSLSGGQRQRISIARALAVEPDVILADEPTSMLDVSIRLDVLNLLDAIRRERGVTILYITHDIASARYVSDRMCVMYSGELVESGPTEEVVSNPRHPYTQLLLASAPDPSRTKPAEPGDTPDVDEPADPSQAISGCRFNPRCPAVMDRCTAEKPPLFTVGEQQVKCWLYDGVEAPTRARSTDGEHRP</sequence>
<evidence type="ECO:0000313" key="6">
    <source>
        <dbReference type="EMBL" id="WZW99432.1"/>
    </source>
</evidence>
<dbReference type="SUPFAM" id="SSF52540">
    <property type="entry name" value="P-loop containing nucleoside triphosphate hydrolases"/>
    <property type="match status" value="1"/>
</dbReference>
<accession>A0ABZ3CB66</accession>
<keyword evidence="1" id="KW-0813">Transport</keyword>
<name>A0ABZ3CB66_9ACTN</name>
<dbReference type="Gene3D" id="3.40.50.300">
    <property type="entry name" value="P-loop containing nucleotide triphosphate hydrolases"/>
    <property type="match status" value="1"/>
</dbReference>
<evidence type="ECO:0000259" key="5">
    <source>
        <dbReference type="PROSITE" id="PS50893"/>
    </source>
</evidence>
<dbReference type="EMBL" id="CP115965">
    <property type="protein sequence ID" value="WZW99432.1"/>
    <property type="molecule type" value="Genomic_DNA"/>
</dbReference>
<feature type="region of interest" description="Disordered" evidence="4">
    <location>
        <begin position="260"/>
        <end position="290"/>
    </location>
</feature>
<dbReference type="InterPro" id="IPR003593">
    <property type="entry name" value="AAA+_ATPase"/>
</dbReference>
<dbReference type="Pfam" id="PF00005">
    <property type="entry name" value="ABC_tran"/>
    <property type="match status" value="1"/>
</dbReference>
<dbReference type="Proteomes" id="UP001434337">
    <property type="component" value="Chromosome"/>
</dbReference>
<dbReference type="PROSITE" id="PS50893">
    <property type="entry name" value="ABC_TRANSPORTER_2"/>
    <property type="match status" value="1"/>
</dbReference>
<feature type="domain" description="ABC transporter" evidence="5">
    <location>
        <begin position="20"/>
        <end position="259"/>
    </location>
</feature>
<dbReference type="PROSITE" id="PS00211">
    <property type="entry name" value="ABC_TRANSPORTER_1"/>
    <property type="match status" value="1"/>
</dbReference>
<reference evidence="6 7" key="1">
    <citation type="journal article" date="2023" name="Environ Microbiome">
        <title>A coral-associated actinobacterium mitigates coral bleaching under heat stress.</title>
        <authorList>
            <person name="Li J."/>
            <person name="Zou Y."/>
            <person name="Li Q."/>
            <person name="Zhang J."/>
            <person name="Bourne D.G."/>
            <person name="Lyu Y."/>
            <person name="Liu C."/>
            <person name="Zhang S."/>
        </authorList>
    </citation>
    <scope>NUCLEOTIDE SEQUENCE [LARGE SCALE GENOMIC DNA]</scope>
    <source>
        <strain evidence="6 7">SCSIO 13291</strain>
    </source>
</reference>
<keyword evidence="2" id="KW-0547">Nucleotide-binding</keyword>
<dbReference type="Pfam" id="PF08352">
    <property type="entry name" value="oligo_HPY"/>
    <property type="match status" value="1"/>
</dbReference>
<organism evidence="6 7">
    <name type="scientific">Propioniciclava soli</name>
    <dbReference type="NCBI Taxonomy" id="2775081"/>
    <lineage>
        <taxon>Bacteria</taxon>
        <taxon>Bacillati</taxon>
        <taxon>Actinomycetota</taxon>
        <taxon>Actinomycetes</taxon>
        <taxon>Propionibacteriales</taxon>
        <taxon>Propionibacteriaceae</taxon>
        <taxon>Propioniciclava</taxon>
    </lineage>
</organism>